<keyword evidence="1 3" id="KW-0378">Hydrolase</keyword>
<dbReference type="Proteomes" id="UP000758603">
    <property type="component" value="Unassembled WGS sequence"/>
</dbReference>
<accession>A0A9P9A1W1</accession>
<sequence length="394" mass="42616">MEIKAALLVFTASISEPRHAVALPIPGKPNRISSHRSLATMAEGPTMIFGQKMLFAKAALKTITVILVSIVTGPFRGQKGASTLWRHVLYRALRVHRDPSTTVGQIPLASTVDQYEAYMKRKSMDPDVVEFSNGAKVCWFGSWADETVVLWLHGGAYVSAATPGHMTLVGSLIEKAASNKAKLSCCFLQYDLAPGAAYPTQLLQAVTALQYLTQEAQIPLSRIVLVGDSAGGNLALGLMSHLSHPHTSLPIINSQDNFKGLLLISPWVSFDQSAACMVENADKDYLGKARLKLASDKFMAGGEVDYYNTPLGAGADWWRGIRAQDVCILAGEDELFRDDIQSFVARLSVHNGSKTATLIARGEAHDAPVLDANLGIFSGQQKKAMDQWVLAHAV</sequence>
<dbReference type="InterPro" id="IPR050300">
    <property type="entry name" value="GDXG_lipolytic_enzyme"/>
</dbReference>
<gene>
    <name evidence="3" type="ORF">BKA67DRAFT_555634</name>
</gene>
<dbReference type="PANTHER" id="PTHR48081">
    <property type="entry name" value="AB HYDROLASE SUPERFAMILY PROTEIN C4A8.06C"/>
    <property type="match status" value="1"/>
</dbReference>
<dbReference type="SUPFAM" id="SSF53474">
    <property type="entry name" value="alpha/beta-Hydrolases"/>
    <property type="match status" value="1"/>
</dbReference>
<evidence type="ECO:0000259" key="2">
    <source>
        <dbReference type="Pfam" id="PF07859"/>
    </source>
</evidence>
<reference evidence="3" key="1">
    <citation type="journal article" date="2021" name="Nat. Commun.">
        <title>Genetic determinants of endophytism in the Arabidopsis root mycobiome.</title>
        <authorList>
            <person name="Mesny F."/>
            <person name="Miyauchi S."/>
            <person name="Thiergart T."/>
            <person name="Pickel B."/>
            <person name="Atanasova L."/>
            <person name="Karlsson M."/>
            <person name="Huettel B."/>
            <person name="Barry K.W."/>
            <person name="Haridas S."/>
            <person name="Chen C."/>
            <person name="Bauer D."/>
            <person name="Andreopoulos W."/>
            <person name="Pangilinan J."/>
            <person name="LaButti K."/>
            <person name="Riley R."/>
            <person name="Lipzen A."/>
            <person name="Clum A."/>
            <person name="Drula E."/>
            <person name="Henrissat B."/>
            <person name="Kohler A."/>
            <person name="Grigoriev I.V."/>
            <person name="Martin F.M."/>
            <person name="Hacquard S."/>
        </authorList>
    </citation>
    <scope>NUCLEOTIDE SEQUENCE</scope>
    <source>
        <strain evidence="3">MPI-SDFR-AT-0073</strain>
    </source>
</reference>
<dbReference type="Pfam" id="PF07859">
    <property type="entry name" value="Abhydrolase_3"/>
    <property type="match status" value="1"/>
</dbReference>
<protein>
    <submittedName>
        <fullName evidence="3">Alpha/Beta hydrolase protein</fullName>
    </submittedName>
</protein>
<dbReference type="RefSeq" id="XP_045961795.1">
    <property type="nucleotide sequence ID" value="XM_046102105.1"/>
</dbReference>
<evidence type="ECO:0000313" key="4">
    <source>
        <dbReference type="Proteomes" id="UP000758603"/>
    </source>
</evidence>
<organism evidence="3 4">
    <name type="scientific">Truncatella angustata</name>
    <dbReference type="NCBI Taxonomy" id="152316"/>
    <lineage>
        <taxon>Eukaryota</taxon>
        <taxon>Fungi</taxon>
        <taxon>Dikarya</taxon>
        <taxon>Ascomycota</taxon>
        <taxon>Pezizomycotina</taxon>
        <taxon>Sordariomycetes</taxon>
        <taxon>Xylariomycetidae</taxon>
        <taxon>Amphisphaeriales</taxon>
        <taxon>Sporocadaceae</taxon>
        <taxon>Truncatella</taxon>
    </lineage>
</organism>
<dbReference type="PANTHER" id="PTHR48081:SF31">
    <property type="entry name" value="STERYL ACETYL HYDROLASE MUG81-RELATED"/>
    <property type="match status" value="1"/>
</dbReference>
<dbReference type="GO" id="GO:0016787">
    <property type="term" value="F:hydrolase activity"/>
    <property type="evidence" value="ECO:0007669"/>
    <property type="project" value="UniProtKB-KW"/>
</dbReference>
<dbReference type="OrthoDB" id="2152029at2759"/>
<keyword evidence="4" id="KW-1185">Reference proteome</keyword>
<dbReference type="EMBL" id="JAGPXC010000002">
    <property type="protein sequence ID" value="KAH6657561.1"/>
    <property type="molecule type" value="Genomic_DNA"/>
</dbReference>
<dbReference type="InterPro" id="IPR029058">
    <property type="entry name" value="AB_hydrolase_fold"/>
</dbReference>
<dbReference type="Gene3D" id="3.40.50.1820">
    <property type="entry name" value="alpha/beta hydrolase"/>
    <property type="match status" value="1"/>
</dbReference>
<comment type="caution">
    <text evidence="3">The sequence shown here is derived from an EMBL/GenBank/DDBJ whole genome shotgun (WGS) entry which is preliminary data.</text>
</comment>
<dbReference type="InterPro" id="IPR013094">
    <property type="entry name" value="AB_hydrolase_3"/>
</dbReference>
<proteinExistence type="predicted"/>
<dbReference type="AlphaFoldDB" id="A0A9P9A1W1"/>
<evidence type="ECO:0000256" key="1">
    <source>
        <dbReference type="ARBA" id="ARBA00022801"/>
    </source>
</evidence>
<name>A0A9P9A1W1_9PEZI</name>
<dbReference type="GeneID" id="70130997"/>
<evidence type="ECO:0000313" key="3">
    <source>
        <dbReference type="EMBL" id="KAH6657561.1"/>
    </source>
</evidence>
<feature type="domain" description="Alpha/beta hydrolase fold-3" evidence="2">
    <location>
        <begin position="149"/>
        <end position="366"/>
    </location>
</feature>